<dbReference type="GO" id="GO:0020037">
    <property type="term" value="F:heme binding"/>
    <property type="evidence" value="ECO:0007669"/>
    <property type="project" value="InterPro"/>
</dbReference>
<dbReference type="RefSeq" id="WP_101682811.1">
    <property type="nucleotide sequence ID" value="NZ_PJRP01000008.1"/>
</dbReference>
<dbReference type="OrthoDB" id="9808312at2"/>
<feature type="region of interest" description="Disordered" evidence="5">
    <location>
        <begin position="39"/>
        <end position="87"/>
    </location>
</feature>
<evidence type="ECO:0000313" key="9">
    <source>
        <dbReference type="Proteomes" id="UP000234341"/>
    </source>
</evidence>
<protein>
    <recommendedName>
        <fullName evidence="7">Cytochrome c domain-containing protein</fullName>
    </recommendedName>
</protein>
<feature type="domain" description="Cytochrome c" evidence="7">
    <location>
        <begin position="91"/>
        <end position="176"/>
    </location>
</feature>
<keyword evidence="2 4" id="KW-0479">Metal-binding</keyword>
<keyword evidence="3 4" id="KW-0408">Iron</keyword>
<evidence type="ECO:0000256" key="1">
    <source>
        <dbReference type="ARBA" id="ARBA00022617"/>
    </source>
</evidence>
<dbReference type="AlphaFoldDB" id="A0A2N5CAB9"/>
<gene>
    <name evidence="8" type="ORF">CYJ10_17830</name>
</gene>
<evidence type="ECO:0000256" key="4">
    <source>
        <dbReference type="PROSITE-ProRule" id="PRU00433"/>
    </source>
</evidence>
<keyword evidence="1 4" id="KW-0349">Heme</keyword>
<dbReference type="PROSITE" id="PS51007">
    <property type="entry name" value="CYTC"/>
    <property type="match status" value="1"/>
</dbReference>
<accession>A0A2N5CAB9</accession>
<feature type="chain" id="PRO_5014723633" description="Cytochrome c domain-containing protein" evidence="6">
    <location>
        <begin position="21"/>
        <end position="204"/>
    </location>
</feature>
<evidence type="ECO:0000256" key="2">
    <source>
        <dbReference type="ARBA" id="ARBA00022723"/>
    </source>
</evidence>
<evidence type="ECO:0000256" key="6">
    <source>
        <dbReference type="SAM" id="SignalP"/>
    </source>
</evidence>
<dbReference type="Proteomes" id="UP000234341">
    <property type="component" value="Unassembled WGS sequence"/>
</dbReference>
<keyword evidence="6" id="KW-0732">Signal</keyword>
<dbReference type="InterPro" id="IPR036909">
    <property type="entry name" value="Cyt_c-like_dom_sf"/>
</dbReference>
<dbReference type="EMBL" id="PJRP01000008">
    <property type="protein sequence ID" value="PLP99157.1"/>
    <property type="molecule type" value="Genomic_DNA"/>
</dbReference>
<dbReference type="GO" id="GO:0046872">
    <property type="term" value="F:metal ion binding"/>
    <property type="evidence" value="ECO:0007669"/>
    <property type="project" value="UniProtKB-KW"/>
</dbReference>
<sequence>MTPFRLLRCLCILCVPCALASFAGCERARQDMYDQPKYKPFARSDRFGDGTSARPLPDNTVPAPGGPFAATSSGRSQDDAPNASRPPLTLQQLQRGQSRYEIYCMPCHSATGDGDGMVVRRGFPRPPSFHTDALHAAPDTLLYDVISHGSGQMAAYAAQLPPPDRWAVVAYLRALQFSQHAPAARLTADDLRHLDGAAPAGEHR</sequence>
<proteinExistence type="predicted"/>
<name>A0A2N5CAB9_9BURK</name>
<dbReference type="InterPro" id="IPR009056">
    <property type="entry name" value="Cyt_c-like_dom"/>
</dbReference>
<feature type="compositionally biased region" description="Basic and acidic residues" evidence="5">
    <location>
        <begin position="39"/>
        <end position="48"/>
    </location>
</feature>
<dbReference type="SUPFAM" id="SSF46626">
    <property type="entry name" value="Cytochrome c"/>
    <property type="match status" value="1"/>
</dbReference>
<dbReference type="Gene3D" id="1.10.760.10">
    <property type="entry name" value="Cytochrome c-like domain"/>
    <property type="match status" value="1"/>
</dbReference>
<dbReference type="Pfam" id="PF13442">
    <property type="entry name" value="Cytochrome_CBB3"/>
    <property type="match status" value="1"/>
</dbReference>
<evidence type="ECO:0000256" key="3">
    <source>
        <dbReference type="ARBA" id="ARBA00023004"/>
    </source>
</evidence>
<evidence type="ECO:0000256" key="5">
    <source>
        <dbReference type="SAM" id="MobiDB-lite"/>
    </source>
</evidence>
<dbReference type="PANTHER" id="PTHR40394:SF2">
    <property type="entry name" value="QUINOL:CYTOCHROME C OXIDOREDUCTASE MEMBRANE PROTEIN"/>
    <property type="match status" value="1"/>
</dbReference>
<feature type="signal peptide" evidence="6">
    <location>
        <begin position="1"/>
        <end position="20"/>
    </location>
</feature>
<comment type="caution">
    <text evidence="8">The sequence shown here is derived from an EMBL/GenBank/DDBJ whole genome shotgun (WGS) entry which is preliminary data.</text>
</comment>
<evidence type="ECO:0000259" key="7">
    <source>
        <dbReference type="PROSITE" id="PS51007"/>
    </source>
</evidence>
<dbReference type="PANTHER" id="PTHR40394">
    <property type="entry name" value="LIPOPROTEIN-RELATED"/>
    <property type="match status" value="1"/>
</dbReference>
<dbReference type="GO" id="GO:0009055">
    <property type="term" value="F:electron transfer activity"/>
    <property type="evidence" value="ECO:0007669"/>
    <property type="project" value="InterPro"/>
</dbReference>
<organism evidence="8 9">
    <name type="scientific">Cupriavidus pauculus</name>
    <dbReference type="NCBI Taxonomy" id="82633"/>
    <lineage>
        <taxon>Bacteria</taxon>
        <taxon>Pseudomonadati</taxon>
        <taxon>Pseudomonadota</taxon>
        <taxon>Betaproteobacteria</taxon>
        <taxon>Burkholderiales</taxon>
        <taxon>Burkholderiaceae</taxon>
        <taxon>Cupriavidus</taxon>
    </lineage>
</organism>
<evidence type="ECO:0000313" key="8">
    <source>
        <dbReference type="EMBL" id="PLP99157.1"/>
    </source>
</evidence>
<dbReference type="PROSITE" id="PS51257">
    <property type="entry name" value="PROKAR_LIPOPROTEIN"/>
    <property type="match status" value="1"/>
</dbReference>
<reference evidence="8 9" key="1">
    <citation type="submission" date="2017-12" db="EMBL/GenBank/DDBJ databases">
        <title>Genome sequence of the active heterotrophic nitrifier-denitrifier, Cupriavidus pauculus UM1.</title>
        <authorList>
            <person name="Putonti C."/>
            <person name="Castignetti D."/>
        </authorList>
    </citation>
    <scope>NUCLEOTIDE SEQUENCE [LARGE SCALE GENOMIC DNA]</scope>
    <source>
        <strain evidence="8 9">UM1</strain>
    </source>
</reference>